<evidence type="ECO:0000256" key="4">
    <source>
        <dbReference type="ARBA" id="ARBA00022729"/>
    </source>
</evidence>
<keyword evidence="4 9" id="KW-0732">Signal</keyword>
<accession>A0A669PWI4</accession>
<evidence type="ECO:0000256" key="5">
    <source>
        <dbReference type="ARBA" id="ARBA00022737"/>
    </source>
</evidence>
<dbReference type="InterPro" id="IPR011707">
    <property type="entry name" value="Cu-oxidase-like_N"/>
</dbReference>
<evidence type="ECO:0000259" key="12">
    <source>
        <dbReference type="Pfam" id="PF07732"/>
    </source>
</evidence>
<dbReference type="CDD" id="cd11012">
    <property type="entry name" value="CuRO_6_ceruloplasmin"/>
    <property type="match status" value="1"/>
</dbReference>
<dbReference type="AlphaFoldDB" id="A0A669PWI4"/>
<evidence type="ECO:0000256" key="9">
    <source>
        <dbReference type="SAM" id="SignalP"/>
    </source>
</evidence>
<keyword evidence="5" id="KW-0677">Repeat</keyword>
<organism evidence="13 14">
    <name type="scientific">Phasianus colchicus</name>
    <name type="common">Common pheasant</name>
    <dbReference type="NCBI Taxonomy" id="9054"/>
    <lineage>
        <taxon>Eukaryota</taxon>
        <taxon>Metazoa</taxon>
        <taxon>Chordata</taxon>
        <taxon>Craniata</taxon>
        <taxon>Vertebrata</taxon>
        <taxon>Euteleostomi</taxon>
        <taxon>Archelosauria</taxon>
        <taxon>Archosauria</taxon>
        <taxon>Dinosauria</taxon>
        <taxon>Saurischia</taxon>
        <taxon>Theropoda</taxon>
        <taxon>Coelurosauria</taxon>
        <taxon>Aves</taxon>
        <taxon>Neognathae</taxon>
        <taxon>Galloanserae</taxon>
        <taxon>Galliformes</taxon>
        <taxon>Phasianidae</taxon>
        <taxon>Phasianinae</taxon>
        <taxon>Phasianus</taxon>
    </lineage>
</organism>
<feature type="chain" id="PRO_5025654305" description="ferroxidase" evidence="9">
    <location>
        <begin position="22"/>
        <end position="981"/>
    </location>
</feature>
<dbReference type="CDD" id="cd11021">
    <property type="entry name" value="CuRO_2_ceruloplasmin"/>
    <property type="match status" value="1"/>
</dbReference>
<dbReference type="Ensembl" id="ENSPCLT00000017286.1">
    <property type="protein sequence ID" value="ENSPCLP00000013017.1"/>
    <property type="gene ID" value="ENSPCLG00000010634.1"/>
</dbReference>
<evidence type="ECO:0000256" key="3">
    <source>
        <dbReference type="ARBA" id="ARBA00022723"/>
    </source>
</evidence>
<dbReference type="FunFam" id="2.60.40.420:FF:000037">
    <property type="entry name" value="Ceruloplasmin"/>
    <property type="match status" value="1"/>
</dbReference>
<dbReference type="Pfam" id="PF07731">
    <property type="entry name" value="Cu-oxidase_2"/>
    <property type="match status" value="1"/>
</dbReference>
<dbReference type="InterPro" id="IPR001117">
    <property type="entry name" value="Cu-oxidase_2nd"/>
</dbReference>
<feature type="signal peptide" evidence="9">
    <location>
        <begin position="1"/>
        <end position="21"/>
    </location>
</feature>
<dbReference type="Proteomes" id="UP000472261">
    <property type="component" value="Unplaced"/>
</dbReference>
<dbReference type="InterPro" id="IPR045087">
    <property type="entry name" value="Cu-oxidase_fam"/>
</dbReference>
<evidence type="ECO:0000256" key="2">
    <source>
        <dbReference type="ARBA" id="ARBA00013107"/>
    </source>
</evidence>
<dbReference type="InterPro" id="IPR008972">
    <property type="entry name" value="Cupredoxin"/>
</dbReference>
<keyword evidence="6" id="KW-0560">Oxidoreductase</keyword>
<dbReference type="PANTHER" id="PTHR11709">
    <property type="entry name" value="MULTI-COPPER OXIDASE"/>
    <property type="match status" value="1"/>
</dbReference>
<dbReference type="InterPro" id="IPR002355">
    <property type="entry name" value="Cu_oxidase_Cu_BS"/>
</dbReference>
<keyword evidence="7" id="KW-1015">Disulfide bond</keyword>
<dbReference type="GO" id="GO:0005886">
    <property type="term" value="C:plasma membrane"/>
    <property type="evidence" value="ECO:0007669"/>
    <property type="project" value="TreeGrafter"/>
</dbReference>
<dbReference type="PROSITE" id="PS00080">
    <property type="entry name" value="MULTICOPPER_OXIDASE2"/>
    <property type="match status" value="1"/>
</dbReference>
<dbReference type="SUPFAM" id="SSF49503">
    <property type="entry name" value="Cupredoxins"/>
    <property type="match status" value="6"/>
</dbReference>
<dbReference type="Pfam" id="PF07732">
    <property type="entry name" value="Cu-oxidase_3"/>
    <property type="match status" value="2"/>
</dbReference>
<dbReference type="Gene3D" id="2.60.40.420">
    <property type="entry name" value="Cupredoxins - blue copper proteins"/>
    <property type="match status" value="5"/>
</dbReference>
<evidence type="ECO:0000259" key="11">
    <source>
        <dbReference type="Pfam" id="PF07731"/>
    </source>
</evidence>
<dbReference type="EC" id="1.16.3.1" evidence="2"/>
<dbReference type="GO" id="GO:0004322">
    <property type="term" value="F:ferroxidase activity"/>
    <property type="evidence" value="ECO:0007669"/>
    <property type="project" value="UniProtKB-EC"/>
</dbReference>
<dbReference type="FunFam" id="2.60.40.420:FF:000009">
    <property type="entry name" value="Ceruloplasmin"/>
    <property type="match status" value="1"/>
</dbReference>
<sequence>MKLYLLNIVLFFCCCRTGAVTREYYIGIVETAWDYAPERRYPENINNKENSDIRVFLKRGPQRIGSIYKKAVYTQYTNILYDVIVEKPSWLGFLGPIIKGEVGDSIVVHLKNFASRNYTLHPHGVKYTKENEGAFYPDNTKGFEKRDDAVKPGGQYTYTWDVTEDQGPAEGDADCITRVYHSHIDAPRDVASGLVGPLIICKKGAMNKDNNKYVDAEFILMFSVMDENLSWYLEDNIRTYCSEPSEVNKDDEDFQESNKMHSINGYMYGYLPNLTMCVEDKVKWHLFGMGNEADIHSAYFHGQTLIERHHRVDTINLFPATFIDALMIPRNPGEWLLSCQVNDHIEGGMQALFKVESCRKSPINHNETPKIRQYFIAAEEIIWNYGPSALNHFTGQELIADSESSVFFERSETRIGGSYKKAIYKEYTDGTFTAHKKRLPDEEHLGLLGPVIKAEVGESIKVTFRNNASRPFSIQPHGVSYHKSNEGALYRTASRVFDENLSWYLDDNILMFTLNPNEIDKDNEDFQESNKMHSINGYMYGNQPGLEMCKGDVISWHLMGLGSEVDVHGIYFSQNTFITKGTRKDMANLFPHTFVTAIMKPDSEGIFEVSCLTTDHYRGGMKQKYKVKPCYQWNVDPSLYLHEKTHYIAAVEVEWDYSPNRTWEFERHQYHKERYVKNVYKGGKEYDTFIGSKYKKVVYREYTDQTFSTPKSRAEEEEHLQIQGPLIMSSVGDKINIVFKNLASRPYSIHAHGVKTDSSVVEITNPGETKIYVWKISARSSSERGDPHCTAWAYHSTVDIIKDTYSGLIGTLVVCPRHYLPSSHTRKKVHFALLFMVFDENESWYLDENIETYSANPHLVDKENEEFLESNKMHAINGKVFGNLHGLTMHVGDEVSWYLMAMGNEIDIHTAHFHGHSFDYKQTGVYRADVFDLFPGTFQTVQMIPQNPGTWLLHCHVTDHIHAGMEATYTVLPKEEKKIGT</sequence>
<keyword evidence="8" id="KW-0325">Glycoprotein</keyword>
<evidence type="ECO:0000313" key="13">
    <source>
        <dbReference type="Ensembl" id="ENSPCLP00000013017.1"/>
    </source>
</evidence>
<evidence type="ECO:0000256" key="7">
    <source>
        <dbReference type="ARBA" id="ARBA00023157"/>
    </source>
</evidence>
<dbReference type="InterPro" id="IPR033138">
    <property type="entry name" value="Cu_oxidase_CS"/>
</dbReference>
<reference evidence="13" key="2">
    <citation type="submission" date="2025-09" db="UniProtKB">
        <authorList>
            <consortium name="Ensembl"/>
        </authorList>
    </citation>
    <scope>IDENTIFICATION</scope>
</reference>
<keyword evidence="3" id="KW-0479">Metal-binding</keyword>
<evidence type="ECO:0000256" key="1">
    <source>
        <dbReference type="ARBA" id="ARBA00010609"/>
    </source>
</evidence>
<dbReference type="FunFam" id="2.60.40.420:FF:000084">
    <property type="entry name" value="Ceruloplasmin"/>
    <property type="match status" value="1"/>
</dbReference>
<dbReference type="GO" id="GO:0005507">
    <property type="term" value="F:copper ion binding"/>
    <property type="evidence" value="ECO:0007669"/>
    <property type="project" value="InterPro"/>
</dbReference>
<dbReference type="PANTHER" id="PTHR11709:SF226">
    <property type="entry name" value="CERULOPLASMIN"/>
    <property type="match status" value="1"/>
</dbReference>
<dbReference type="PROSITE" id="PS00079">
    <property type="entry name" value="MULTICOPPER_OXIDASE1"/>
    <property type="match status" value="2"/>
</dbReference>
<dbReference type="GO" id="GO:0006826">
    <property type="term" value="P:iron ion transport"/>
    <property type="evidence" value="ECO:0007669"/>
    <property type="project" value="TreeGrafter"/>
</dbReference>
<feature type="domain" description="Plastocyanin-like" evidence="11">
    <location>
        <begin position="872"/>
        <end position="974"/>
    </location>
</feature>
<evidence type="ECO:0000313" key="14">
    <source>
        <dbReference type="Proteomes" id="UP000472261"/>
    </source>
</evidence>
<evidence type="ECO:0000256" key="6">
    <source>
        <dbReference type="ARBA" id="ARBA00023002"/>
    </source>
</evidence>
<proteinExistence type="inferred from homology"/>
<keyword evidence="14" id="KW-1185">Reference proteome</keyword>
<dbReference type="FunFam" id="2.60.40.420:FF:000015">
    <property type="entry name" value="Ceruloplasmin"/>
    <property type="match status" value="1"/>
</dbReference>
<name>A0A669PWI4_PHACC</name>
<evidence type="ECO:0000256" key="8">
    <source>
        <dbReference type="ARBA" id="ARBA00023180"/>
    </source>
</evidence>
<reference evidence="13" key="1">
    <citation type="submission" date="2025-08" db="UniProtKB">
        <authorList>
            <consortium name="Ensembl"/>
        </authorList>
    </citation>
    <scope>IDENTIFICATION</scope>
</reference>
<feature type="domain" description="Plastocyanin-like" evidence="10">
    <location>
        <begin position="226"/>
        <end position="358"/>
    </location>
</feature>
<comment type="similarity">
    <text evidence="1">Belongs to the multicopper oxidase family.</text>
</comment>
<protein>
    <recommendedName>
        <fullName evidence="2">ferroxidase</fullName>
        <ecNumber evidence="2">1.16.3.1</ecNumber>
    </recommendedName>
</protein>
<evidence type="ECO:0000259" key="10">
    <source>
        <dbReference type="Pfam" id="PF00394"/>
    </source>
</evidence>
<feature type="domain" description="Plastocyanin-like" evidence="12">
    <location>
        <begin position="93"/>
        <end position="203"/>
    </location>
</feature>
<dbReference type="CDD" id="cd11022">
    <property type="entry name" value="CuRO_4_ceruloplasmin"/>
    <property type="match status" value="1"/>
</dbReference>
<feature type="domain" description="Plastocyanin-like" evidence="12">
    <location>
        <begin position="721"/>
        <end position="817"/>
    </location>
</feature>
<dbReference type="InterPro" id="IPR011706">
    <property type="entry name" value="Cu-oxidase_C"/>
</dbReference>
<dbReference type="Pfam" id="PF00394">
    <property type="entry name" value="Cu-oxidase"/>
    <property type="match status" value="1"/>
</dbReference>